<reference evidence="1" key="1">
    <citation type="journal article" date="2019" name="bioRxiv">
        <title>The Genome of the Zebra Mussel, Dreissena polymorpha: A Resource for Invasive Species Research.</title>
        <authorList>
            <person name="McCartney M.A."/>
            <person name="Auch B."/>
            <person name="Kono T."/>
            <person name="Mallez S."/>
            <person name="Zhang Y."/>
            <person name="Obille A."/>
            <person name="Becker A."/>
            <person name="Abrahante J.E."/>
            <person name="Garbe J."/>
            <person name="Badalamenti J.P."/>
            <person name="Herman A."/>
            <person name="Mangelson H."/>
            <person name="Liachko I."/>
            <person name="Sullivan S."/>
            <person name="Sone E.D."/>
            <person name="Koren S."/>
            <person name="Silverstein K.A.T."/>
            <person name="Beckman K.B."/>
            <person name="Gohl D.M."/>
        </authorList>
    </citation>
    <scope>NUCLEOTIDE SEQUENCE</scope>
    <source>
        <strain evidence="1">Duluth1</strain>
        <tissue evidence="1">Whole animal</tissue>
    </source>
</reference>
<gene>
    <name evidence="1" type="ORF">DPMN_082903</name>
</gene>
<dbReference type="Proteomes" id="UP000828390">
    <property type="component" value="Unassembled WGS sequence"/>
</dbReference>
<dbReference type="AlphaFoldDB" id="A0A9D3Y7R1"/>
<keyword evidence="2" id="KW-1185">Reference proteome</keyword>
<proteinExistence type="predicted"/>
<dbReference type="EMBL" id="JAIWYP010000016">
    <property type="protein sequence ID" value="KAH3695443.1"/>
    <property type="molecule type" value="Genomic_DNA"/>
</dbReference>
<accession>A0A9D3Y7R1</accession>
<name>A0A9D3Y7R1_DREPO</name>
<evidence type="ECO:0000313" key="2">
    <source>
        <dbReference type="Proteomes" id="UP000828390"/>
    </source>
</evidence>
<evidence type="ECO:0000313" key="1">
    <source>
        <dbReference type="EMBL" id="KAH3695443.1"/>
    </source>
</evidence>
<sequence>MVNSMTNTSADIIMDGKHLEEVTSFEYFRAKLSKDGTSTAKIRIRIAMTTAAMARLRLWTSLSISFPTSTGYTSP</sequence>
<protein>
    <submittedName>
        <fullName evidence="1">Uncharacterized protein</fullName>
    </submittedName>
</protein>
<reference evidence="1" key="2">
    <citation type="submission" date="2020-11" db="EMBL/GenBank/DDBJ databases">
        <authorList>
            <person name="McCartney M.A."/>
            <person name="Auch B."/>
            <person name="Kono T."/>
            <person name="Mallez S."/>
            <person name="Becker A."/>
            <person name="Gohl D.M."/>
            <person name="Silverstein K.A.T."/>
            <person name="Koren S."/>
            <person name="Bechman K.B."/>
            <person name="Herman A."/>
            <person name="Abrahante J.E."/>
            <person name="Garbe J."/>
        </authorList>
    </citation>
    <scope>NUCLEOTIDE SEQUENCE</scope>
    <source>
        <strain evidence="1">Duluth1</strain>
        <tissue evidence="1">Whole animal</tissue>
    </source>
</reference>
<comment type="caution">
    <text evidence="1">The sequence shown here is derived from an EMBL/GenBank/DDBJ whole genome shotgun (WGS) entry which is preliminary data.</text>
</comment>
<organism evidence="1 2">
    <name type="scientific">Dreissena polymorpha</name>
    <name type="common">Zebra mussel</name>
    <name type="synonym">Mytilus polymorpha</name>
    <dbReference type="NCBI Taxonomy" id="45954"/>
    <lineage>
        <taxon>Eukaryota</taxon>
        <taxon>Metazoa</taxon>
        <taxon>Spiralia</taxon>
        <taxon>Lophotrochozoa</taxon>
        <taxon>Mollusca</taxon>
        <taxon>Bivalvia</taxon>
        <taxon>Autobranchia</taxon>
        <taxon>Heteroconchia</taxon>
        <taxon>Euheterodonta</taxon>
        <taxon>Imparidentia</taxon>
        <taxon>Neoheterodontei</taxon>
        <taxon>Myida</taxon>
        <taxon>Dreissenoidea</taxon>
        <taxon>Dreissenidae</taxon>
        <taxon>Dreissena</taxon>
    </lineage>
</organism>